<evidence type="ECO:0000256" key="3">
    <source>
        <dbReference type="ARBA" id="ARBA00022449"/>
    </source>
</evidence>
<feature type="transmembrane region" description="Helical" evidence="9">
    <location>
        <begin position="357"/>
        <end position="377"/>
    </location>
</feature>
<evidence type="ECO:0000313" key="12">
    <source>
        <dbReference type="Proteomes" id="UP000006061"/>
    </source>
</evidence>
<feature type="transmembrane region" description="Helical" evidence="9">
    <location>
        <begin position="114"/>
        <end position="134"/>
    </location>
</feature>
<evidence type="ECO:0000256" key="9">
    <source>
        <dbReference type="SAM" id="Phobius"/>
    </source>
</evidence>
<gene>
    <name evidence="11" type="ordered locus">Anamo_1098</name>
</gene>
<feature type="transmembrane region" description="Helical" evidence="9">
    <location>
        <begin position="314"/>
        <end position="336"/>
    </location>
</feature>
<protein>
    <submittedName>
        <fullName evidence="11">Na+ antiporter NhaC</fullName>
    </submittedName>
</protein>
<feature type="transmembrane region" description="Helical" evidence="9">
    <location>
        <begin position="141"/>
        <end position="167"/>
    </location>
</feature>
<dbReference type="eggNOG" id="COG1757">
    <property type="taxonomic scope" value="Bacteria"/>
</dbReference>
<comment type="similarity">
    <text evidence="8">Belongs to the NhaC Na(+)/H(+) (TC 2.A.35) antiporter family.</text>
</comment>
<keyword evidence="4" id="KW-1003">Cell membrane</keyword>
<dbReference type="GO" id="GO:0015297">
    <property type="term" value="F:antiporter activity"/>
    <property type="evidence" value="ECO:0007669"/>
    <property type="project" value="UniProtKB-KW"/>
</dbReference>
<comment type="subcellular location">
    <subcellularLocation>
        <location evidence="1">Cell membrane</location>
        <topology evidence="1">Multi-pass membrane protein</topology>
    </subcellularLocation>
</comment>
<proteinExistence type="inferred from homology"/>
<dbReference type="AlphaFoldDB" id="I4BWR5"/>
<evidence type="ECO:0000256" key="6">
    <source>
        <dbReference type="ARBA" id="ARBA00022989"/>
    </source>
</evidence>
<dbReference type="EMBL" id="CP003198">
    <property type="protein sequence ID" value="AFM21722.1"/>
    <property type="molecule type" value="Genomic_DNA"/>
</dbReference>
<dbReference type="PANTHER" id="PTHR33451:SF3">
    <property type="entry name" value="MALATE-2H(+)_NA(+)-LACTATE ANTIPORTER"/>
    <property type="match status" value="1"/>
</dbReference>
<keyword evidence="6 9" id="KW-1133">Transmembrane helix</keyword>
<feature type="transmembrane region" description="Helical" evidence="9">
    <location>
        <begin position="80"/>
        <end position="102"/>
    </location>
</feature>
<accession>I4BWR5</accession>
<dbReference type="GO" id="GO:0005886">
    <property type="term" value="C:plasma membrane"/>
    <property type="evidence" value="ECO:0007669"/>
    <property type="project" value="UniProtKB-SubCell"/>
</dbReference>
<dbReference type="InterPro" id="IPR052180">
    <property type="entry name" value="NhaC_Na-H+_Antiporter"/>
</dbReference>
<evidence type="ECO:0000256" key="2">
    <source>
        <dbReference type="ARBA" id="ARBA00022448"/>
    </source>
</evidence>
<feature type="transmembrane region" description="Helical" evidence="9">
    <location>
        <begin position="196"/>
        <end position="214"/>
    </location>
</feature>
<keyword evidence="12" id="KW-1185">Reference proteome</keyword>
<sequence>MSNNTQHREVSLSSAIGIFTTILLIIMVGKLALGFDTAILLMIVAMFTSFVYVFCYKFTWNELFEGGVVPMVARASGAMMILLTVGPMIAVWMISGTIPYIIYLGLKILTPKTYLLAAFVLTAISSTVTGTSWGTAATFGVALMGIAVGLDVSPAIAGGAIVAGSYFGDKLSPVSDTTVLAAAVAEVDVMDHIRSMLWTTTPAFLISLIVYFLIGSKASGSIDMGQINDILAALDNTFKLTPITLIPPACLLGLAWMRKPTLPVLWVAIATAIPLGMMQGYDISKVISIMANGPHISTGIENIDKLLSRGGLSFMAGSVAVVFFAYIFAGELEYSGTFKRISSALRDKFIQKNRGKLILSTSLTGIMTGLGTGNSYLSEIVPGTMYKDLFDEMNISRRVLSRTLEDSGTVVVPLIPWSAAGIYMSTVLGVPVFSYMPWAFLCYLGFITAWIYGFTGIAIWPKDNDKKKVVR</sequence>
<evidence type="ECO:0000313" key="11">
    <source>
        <dbReference type="EMBL" id="AFM21722.1"/>
    </source>
</evidence>
<feature type="transmembrane region" description="Helical" evidence="9">
    <location>
        <begin position="440"/>
        <end position="460"/>
    </location>
</feature>
<feature type="transmembrane region" description="Helical" evidence="9">
    <location>
        <begin position="39"/>
        <end position="59"/>
    </location>
</feature>
<dbReference type="Pfam" id="PF03553">
    <property type="entry name" value="Na_H_antiporter"/>
    <property type="match status" value="1"/>
</dbReference>
<dbReference type="PANTHER" id="PTHR33451">
    <property type="entry name" value="MALATE-2H(+)/NA(+)-LACTATE ANTIPORTER"/>
    <property type="match status" value="1"/>
</dbReference>
<dbReference type="InterPro" id="IPR004770">
    <property type="entry name" value="Na/H_antiport_NhaC"/>
</dbReference>
<evidence type="ECO:0000259" key="10">
    <source>
        <dbReference type="Pfam" id="PF03553"/>
    </source>
</evidence>
<dbReference type="PATRIC" id="fig|891968.3.peg.1085"/>
<feature type="transmembrane region" description="Helical" evidence="9">
    <location>
        <begin position="414"/>
        <end position="433"/>
    </location>
</feature>
<dbReference type="HOGENOM" id="CLU_033405_1_0_0"/>
<dbReference type="NCBIfam" id="TIGR00931">
    <property type="entry name" value="antiport_nhaC"/>
    <property type="match status" value="1"/>
</dbReference>
<name>I4BWR5_ACEMN</name>
<evidence type="ECO:0000256" key="4">
    <source>
        <dbReference type="ARBA" id="ARBA00022475"/>
    </source>
</evidence>
<evidence type="ECO:0000256" key="8">
    <source>
        <dbReference type="ARBA" id="ARBA00038435"/>
    </source>
</evidence>
<feature type="domain" description="Na+/H+ antiporter NhaC-like C-terminal" evidence="10">
    <location>
        <begin position="165"/>
        <end position="457"/>
    </location>
</feature>
<feature type="transmembrane region" description="Helical" evidence="9">
    <location>
        <begin position="12"/>
        <end position="33"/>
    </location>
</feature>
<evidence type="ECO:0000256" key="7">
    <source>
        <dbReference type="ARBA" id="ARBA00023136"/>
    </source>
</evidence>
<keyword evidence="5 9" id="KW-0812">Transmembrane</keyword>
<evidence type="ECO:0000256" key="1">
    <source>
        <dbReference type="ARBA" id="ARBA00004651"/>
    </source>
</evidence>
<keyword evidence="3" id="KW-0050">Antiport</keyword>
<keyword evidence="2" id="KW-0813">Transport</keyword>
<dbReference type="KEGG" id="amo:Anamo_1098"/>
<evidence type="ECO:0000256" key="5">
    <source>
        <dbReference type="ARBA" id="ARBA00022692"/>
    </source>
</evidence>
<feature type="transmembrane region" description="Helical" evidence="9">
    <location>
        <begin position="262"/>
        <end position="281"/>
    </location>
</feature>
<dbReference type="Proteomes" id="UP000006061">
    <property type="component" value="Chromosome"/>
</dbReference>
<organism evidence="11 12">
    <name type="scientific">Acetomicrobium mobile (strain ATCC BAA-54 / DSM 13181 / JCM 12221 / NGA)</name>
    <name type="common">Anaerobaculum mobile</name>
    <dbReference type="NCBI Taxonomy" id="891968"/>
    <lineage>
        <taxon>Bacteria</taxon>
        <taxon>Thermotogati</taxon>
        <taxon>Synergistota</taxon>
        <taxon>Synergistia</taxon>
        <taxon>Synergistales</taxon>
        <taxon>Acetomicrobiaceae</taxon>
        <taxon>Acetomicrobium</taxon>
    </lineage>
</organism>
<keyword evidence="7 9" id="KW-0472">Membrane</keyword>
<reference evidence="12" key="1">
    <citation type="journal article" date="2013" name="Stand. Genomic Sci.">
        <title>Complete genome sequence of the moderate thermophile Anaerobaculum mobile type strain (NGA(T)).</title>
        <authorList>
            <person name="Mavromatis K."/>
            <person name="Stackebrandt E."/>
            <person name="Held B."/>
            <person name="Lapidus A."/>
            <person name="Nolan M."/>
            <person name="Lucas S."/>
            <person name="Hammon N."/>
            <person name="Deshpande S."/>
            <person name="Cheng J.F."/>
            <person name="Tapia R."/>
            <person name="Goodwin L.A."/>
            <person name="Pitluck S."/>
            <person name="Liolios K."/>
            <person name="Pagani I."/>
            <person name="Ivanova N."/>
            <person name="Mikhailova N."/>
            <person name="Huntemann M."/>
            <person name="Pati A."/>
            <person name="Chen A."/>
            <person name="Palaniappan K."/>
            <person name="Land M."/>
            <person name="Rohde M."/>
            <person name="Spring S."/>
            <person name="Goker M."/>
            <person name="Woyke T."/>
            <person name="Detter J.C."/>
            <person name="Bristow J."/>
            <person name="Eisen J.A."/>
            <person name="Markowitz V."/>
            <person name="Hugenholtz P."/>
            <person name="Klenk H.P."/>
            <person name="Kyrpides N.C."/>
        </authorList>
    </citation>
    <scope>NUCLEOTIDE SEQUENCE</scope>
    <source>
        <strain evidence="12">ATCC BAA-54 / DSM 13181 / NGA</strain>
    </source>
</reference>
<dbReference type="InterPro" id="IPR018461">
    <property type="entry name" value="Na/H_Antiport_NhaC-like_C"/>
</dbReference>